<keyword evidence="1" id="KW-1133">Transmembrane helix</keyword>
<keyword evidence="3" id="KW-1185">Reference proteome</keyword>
<evidence type="ECO:0000256" key="1">
    <source>
        <dbReference type="SAM" id="Phobius"/>
    </source>
</evidence>
<sequence length="145" mass="13941">MWVRAVVARMVRMNILSYRSSNSILSVYSKDSILSVGSVGSILSVASFGSVLSVLSVASFGSVLSIGAIGAVAATGSSVVAAAAVAVGLVVAVVLEVLPGAARGLVAALDVAEAPLDLGGGVGLPVGALGGHLAAGEGLGDAVRA</sequence>
<reference evidence="3" key="1">
    <citation type="submission" date="2017-09" db="EMBL/GenBank/DDBJ databases">
        <authorList>
            <person name="Varghese N."/>
            <person name="Submissions S."/>
        </authorList>
    </citation>
    <scope>NUCLEOTIDE SEQUENCE [LARGE SCALE GENOMIC DNA]</scope>
    <source>
        <strain evidence="3">CGMCC 4.6857</strain>
    </source>
</reference>
<name>A0A285H264_9ACTN</name>
<feature type="transmembrane region" description="Helical" evidence="1">
    <location>
        <begin position="66"/>
        <end position="95"/>
    </location>
</feature>
<gene>
    <name evidence="2" type="ORF">SAMN05421748_103143</name>
</gene>
<dbReference type="Proteomes" id="UP000219612">
    <property type="component" value="Unassembled WGS sequence"/>
</dbReference>
<evidence type="ECO:0000313" key="3">
    <source>
        <dbReference type="Proteomes" id="UP000219612"/>
    </source>
</evidence>
<keyword evidence="1" id="KW-0812">Transmembrane</keyword>
<keyword evidence="1" id="KW-0472">Membrane</keyword>
<proteinExistence type="predicted"/>
<feature type="transmembrane region" description="Helical" evidence="1">
    <location>
        <begin position="33"/>
        <end position="60"/>
    </location>
</feature>
<accession>A0A285H264</accession>
<organism evidence="2 3">
    <name type="scientific">Paractinoplanes atraurantiacus</name>
    <dbReference type="NCBI Taxonomy" id="1036182"/>
    <lineage>
        <taxon>Bacteria</taxon>
        <taxon>Bacillati</taxon>
        <taxon>Actinomycetota</taxon>
        <taxon>Actinomycetes</taxon>
        <taxon>Micromonosporales</taxon>
        <taxon>Micromonosporaceae</taxon>
        <taxon>Paractinoplanes</taxon>
    </lineage>
</organism>
<protein>
    <submittedName>
        <fullName evidence="2">Uncharacterized protein</fullName>
    </submittedName>
</protein>
<evidence type="ECO:0000313" key="2">
    <source>
        <dbReference type="EMBL" id="SNY28846.1"/>
    </source>
</evidence>
<dbReference type="AlphaFoldDB" id="A0A285H264"/>
<dbReference type="EMBL" id="OBDY01000003">
    <property type="protein sequence ID" value="SNY28846.1"/>
    <property type="molecule type" value="Genomic_DNA"/>
</dbReference>